<evidence type="ECO:0000313" key="2">
    <source>
        <dbReference type="EnsemblMetazoa" id="Aqu2.1.11892_001"/>
    </source>
</evidence>
<protein>
    <submittedName>
        <fullName evidence="2">Uncharacterized protein</fullName>
    </submittedName>
</protein>
<feature type="region of interest" description="Disordered" evidence="1">
    <location>
        <begin position="27"/>
        <end position="64"/>
    </location>
</feature>
<reference evidence="2" key="1">
    <citation type="submission" date="2017-05" db="UniProtKB">
        <authorList>
            <consortium name="EnsemblMetazoa"/>
        </authorList>
    </citation>
    <scope>IDENTIFICATION</scope>
</reference>
<dbReference type="AlphaFoldDB" id="A0A1X7TC30"/>
<dbReference type="InParanoid" id="A0A1X7TC30"/>
<proteinExistence type="predicted"/>
<organism evidence="2">
    <name type="scientific">Amphimedon queenslandica</name>
    <name type="common">Sponge</name>
    <dbReference type="NCBI Taxonomy" id="400682"/>
    <lineage>
        <taxon>Eukaryota</taxon>
        <taxon>Metazoa</taxon>
        <taxon>Porifera</taxon>
        <taxon>Demospongiae</taxon>
        <taxon>Heteroscleromorpha</taxon>
        <taxon>Haplosclerida</taxon>
        <taxon>Niphatidae</taxon>
        <taxon>Amphimedon</taxon>
    </lineage>
</organism>
<sequence>DDNTDDDVDKDDDGLIHCQFRRKPSLEVKSHDDDDDGCMEDPPFSDDSLVNARKEKVPSLPSEI</sequence>
<dbReference type="EnsemblMetazoa" id="Aqu2.1.11892_001">
    <property type="protein sequence ID" value="Aqu2.1.11892_001"/>
    <property type="gene ID" value="Aqu2.1.11892"/>
</dbReference>
<accession>A0A1X7TC30</accession>
<evidence type="ECO:0000256" key="1">
    <source>
        <dbReference type="SAM" id="MobiDB-lite"/>
    </source>
</evidence>
<name>A0A1X7TC30_AMPQE</name>